<evidence type="ECO:0000313" key="2">
    <source>
        <dbReference type="Proteomes" id="UP000033651"/>
    </source>
</evidence>
<dbReference type="Proteomes" id="UP000033651">
    <property type="component" value="Unassembled WGS sequence"/>
</dbReference>
<name>A0A0F3KMT5_9GAMM</name>
<dbReference type="AlphaFoldDB" id="A0A0F3KMT5"/>
<accession>A0A0F3KMT5</accession>
<gene>
    <name evidence="1" type="ORF">VI08_12180</name>
</gene>
<dbReference type="CDD" id="cd02947">
    <property type="entry name" value="TRX_family"/>
    <property type="match status" value="1"/>
</dbReference>
<evidence type="ECO:0008006" key="3">
    <source>
        <dbReference type="Google" id="ProtNLM"/>
    </source>
</evidence>
<dbReference type="PATRIC" id="fig|345309.4.peg.1779"/>
<sequence>MADEAANVAAAPIKSEADLKAYMALLPKDSPLYLLQPLDRKVFVESLRFGEKGVTTFSTQGVFDLPPADGRKVLALVGAQDMIDPPSPSSAAATERAVPPAESFATQQLTAYEASYASLLNTTDAVYAHTARPAAVQSFFDTHFAPALAEKQLRALSSRDLAALYRSTVSTTAMFPDASHLGTMRRVYDELARRGQATDGQARDMFGALFRARDFKGLLAFRAVTRKAPEVAPITLDGQLSPRGLHRTLVVDGATVVRADVVDLARGAHIVVVASPGCHFSRDAAQAIEHDPRLAGILGGHSTWIEPTGSATDLKPWVAWNAGHPTLRIDLAASDKAWPEVTRWETPTFLFFKDGKVVDTVVGWPKEGNGPAIEKAWAHANGSTSQM</sequence>
<organism evidence="1 2">
    <name type="scientific">Luteibacter yeojuensis</name>
    <dbReference type="NCBI Taxonomy" id="345309"/>
    <lineage>
        <taxon>Bacteria</taxon>
        <taxon>Pseudomonadati</taxon>
        <taxon>Pseudomonadota</taxon>
        <taxon>Gammaproteobacteria</taxon>
        <taxon>Lysobacterales</taxon>
        <taxon>Rhodanobacteraceae</taxon>
        <taxon>Luteibacter</taxon>
    </lineage>
</organism>
<protein>
    <recommendedName>
        <fullName evidence="3">Thioredoxin domain-containing protein</fullName>
    </recommendedName>
</protein>
<keyword evidence="2" id="KW-1185">Reference proteome</keyword>
<reference evidence="1 2" key="1">
    <citation type="submission" date="2015-03" db="EMBL/GenBank/DDBJ databases">
        <title>Draft genome sequence of Luteibacter yeojuensis strain SU11.</title>
        <authorList>
            <person name="Sulaiman J."/>
            <person name="Priya K."/>
            <person name="Chan K.-G."/>
        </authorList>
    </citation>
    <scope>NUCLEOTIDE SEQUENCE [LARGE SCALE GENOMIC DNA]</scope>
    <source>
        <strain evidence="1 2">SU11</strain>
    </source>
</reference>
<evidence type="ECO:0000313" key="1">
    <source>
        <dbReference type="EMBL" id="KJV32491.1"/>
    </source>
</evidence>
<dbReference type="EMBL" id="JZRB01000025">
    <property type="protein sequence ID" value="KJV32491.1"/>
    <property type="molecule type" value="Genomic_DNA"/>
</dbReference>
<comment type="caution">
    <text evidence="1">The sequence shown here is derived from an EMBL/GenBank/DDBJ whole genome shotgun (WGS) entry which is preliminary data.</text>
</comment>
<proteinExistence type="predicted"/>